<evidence type="ECO:0000313" key="3">
    <source>
        <dbReference type="Proteomes" id="UP001214603"/>
    </source>
</evidence>
<dbReference type="InterPro" id="IPR035969">
    <property type="entry name" value="Rab-GAP_TBC_sf"/>
</dbReference>
<dbReference type="Gene3D" id="1.10.472.80">
    <property type="entry name" value="Ypt/Rab-GAP domain of gyp1p, domain 3"/>
    <property type="match status" value="1"/>
</dbReference>
<feature type="domain" description="Rab-GAP TBC" evidence="1">
    <location>
        <begin position="157"/>
        <end position="339"/>
    </location>
</feature>
<keyword evidence="3" id="KW-1185">Reference proteome</keyword>
<name>A0AAF0ITX6_9BASI</name>
<dbReference type="Gene3D" id="1.10.8.270">
    <property type="entry name" value="putative rabgap domain of human tbc1 domain family member 14 like domains"/>
    <property type="match status" value="1"/>
</dbReference>
<dbReference type="Gene3D" id="1.10.10.750">
    <property type="entry name" value="Ypt/Rab-GAP domain of gyp1p, domain 1"/>
    <property type="match status" value="1"/>
</dbReference>
<reference evidence="2" key="1">
    <citation type="submission" date="2023-03" db="EMBL/GenBank/DDBJ databases">
        <title>Mating type loci evolution in Malassezia.</title>
        <authorList>
            <person name="Coelho M.A."/>
        </authorList>
    </citation>
    <scope>NUCLEOTIDE SEQUENCE</scope>
    <source>
        <strain evidence="2">CBS 7876</strain>
    </source>
</reference>
<proteinExistence type="predicted"/>
<gene>
    <name evidence="2" type="ORF">MOBT1_002342</name>
</gene>
<dbReference type="PROSITE" id="PS50086">
    <property type="entry name" value="TBC_RABGAP"/>
    <property type="match status" value="1"/>
</dbReference>
<dbReference type="Proteomes" id="UP001214603">
    <property type="component" value="Chromosome 5"/>
</dbReference>
<protein>
    <recommendedName>
        <fullName evidence="1">Rab-GAP TBC domain-containing protein</fullName>
    </recommendedName>
</protein>
<dbReference type="AlphaFoldDB" id="A0AAF0ITX6"/>
<dbReference type="GO" id="GO:0005096">
    <property type="term" value="F:GTPase activator activity"/>
    <property type="evidence" value="ECO:0007669"/>
    <property type="project" value="TreeGrafter"/>
</dbReference>
<organism evidence="2 3">
    <name type="scientific">Malassezia obtusa</name>
    <dbReference type="NCBI Taxonomy" id="76774"/>
    <lineage>
        <taxon>Eukaryota</taxon>
        <taxon>Fungi</taxon>
        <taxon>Dikarya</taxon>
        <taxon>Basidiomycota</taxon>
        <taxon>Ustilaginomycotina</taxon>
        <taxon>Malasseziomycetes</taxon>
        <taxon>Malasseziales</taxon>
        <taxon>Malasseziaceae</taxon>
        <taxon>Malassezia</taxon>
    </lineage>
</organism>
<dbReference type="SMART" id="SM00164">
    <property type="entry name" value="TBC"/>
    <property type="match status" value="1"/>
</dbReference>
<dbReference type="PANTHER" id="PTHR47219">
    <property type="entry name" value="RAB GTPASE-ACTIVATING PROTEIN 1-LIKE"/>
    <property type="match status" value="1"/>
</dbReference>
<dbReference type="PANTHER" id="PTHR47219:SF9">
    <property type="entry name" value="GTPASE ACTIVATING PROTEIN AND CENTROSOME-ASSOCIATED, ISOFORM B"/>
    <property type="match status" value="1"/>
</dbReference>
<dbReference type="GO" id="GO:0031267">
    <property type="term" value="F:small GTPase binding"/>
    <property type="evidence" value="ECO:0007669"/>
    <property type="project" value="TreeGrafter"/>
</dbReference>
<dbReference type="InterPro" id="IPR050302">
    <property type="entry name" value="Rab_GAP_TBC_domain"/>
</dbReference>
<dbReference type="InterPro" id="IPR000195">
    <property type="entry name" value="Rab-GAP-TBC_dom"/>
</dbReference>
<dbReference type="Pfam" id="PF00566">
    <property type="entry name" value="RabGAP-TBC"/>
    <property type="match status" value="1"/>
</dbReference>
<evidence type="ECO:0000313" key="2">
    <source>
        <dbReference type="EMBL" id="WFD03649.1"/>
    </source>
</evidence>
<accession>A0AAF0ITX6</accession>
<evidence type="ECO:0000259" key="1">
    <source>
        <dbReference type="PROSITE" id="PS50086"/>
    </source>
</evidence>
<dbReference type="SUPFAM" id="SSF47923">
    <property type="entry name" value="Ypt/Rab-GAP domain of gyp1p"/>
    <property type="match status" value="2"/>
</dbReference>
<dbReference type="EMBL" id="CP119938">
    <property type="protein sequence ID" value="WFD03649.1"/>
    <property type="molecule type" value="Genomic_DNA"/>
</dbReference>
<sequence length="420" mass="46978">MSTITTPPDEGAYIRRTYAHFARVGVAHDGVDDGAEHTRHRHAPPQWDADAPSRVLDAEALARDLQRHETLDRYGFYDARPAHAHAEPLVLARSALDKKRRTPTLSVDAANDARTHAAQPQRDARRVQKWARMLSLEHGRASLHAPAHLVRRRVYKGIPDRWRGAVWYALAHHPQTKLAADVLDTPSAHDVQIDLDVPRTIRGHVHFHTRYGRGQCDLFTVLHAASLLCDECGYCQGMGPLAGVLLLYMVPEDAFAMLAQLHSRYTFHDLFRPGFPGLRAELFVLRALLEQYTPRAAAALHASGVAPSAFATGWYMTLFSGVLPFATQLRLWDAFLLDGRDVLTMAAVAVVLTLEPRLTKPPTDWLIEALSTPIIPEDDDALLFWIGARLQDPRTRHTIHTARTDWAERCAQGSADDTFL</sequence>